<evidence type="ECO:0000256" key="8">
    <source>
        <dbReference type="ARBA" id="ARBA00023163"/>
    </source>
</evidence>
<evidence type="ECO:0000256" key="10">
    <source>
        <dbReference type="PROSITE-ProRule" id="PRU00027"/>
    </source>
</evidence>
<dbReference type="InterPro" id="IPR052035">
    <property type="entry name" value="ZnF_BED_domain_contain"/>
</dbReference>
<evidence type="ECO:0000256" key="9">
    <source>
        <dbReference type="ARBA" id="ARBA00023242"/>
    </source>
</evidence>
<dbReference type="EMBL" id="QGKW02000007">
    <property type="protein sequence ID" value="KAF2620003.1"/>
    <property type="molecule type" value="Genomic_DNA"/>
</dbReference>
<protein>
    <recommendedName>
        <fullName evidence="12">BED-type domain-containing protein</fullName>
    </recommendedName>
</protein>
<evidence type="ECO:0000256" key="1">
    <source>
        <dbReference type="ARBA" id="ARBA00004123"/>
    </source>
</evidence>
<keyword evidence="8" id="KW-0804">Transcription</keyword>
<dbReference type="Proteomes" id="UP000712281">
    <property type="component" value="Unassembled WGS sequence"/>
</dbReference>
<evidence type="ECO:0000313" key="14">
    <source>
        <dbReference type="EMBL" id="KAF2620003.1"/>
    </source>
</evidence>
<sequence length="764" mass="86287">MTRKQEKRERYRGSRLKARPTAHNPNPSQPLPPSPKPITRRLILPAVALLSASVTMDPNPYSELVDNKVNVEIESSDTQPIKRRRKRKSMVWDHFTTETTTSGTTKAFCKHCNKSYAYMSGGKASGTSHLKRHIELGICDKCPNTNLVPQVNDGTASCPPPKKRQKRCANAPLDQDGCNREMAKMIIMHGYPLHMVEHPGFTSFVKTVRPQFGMPRFDTVHGDCVNMFLSEKQKLSEFVGETPGGVSLSVDLWLSKQSVGYAFVSGHFVDKDWSLSNRLLNVVVVACPDSDSALNQSITACLSEWKLEGNVSSLTVSQSQVNKTCLDNLRGFLTFKNQHVLNGQLLMGECYARLLTSMAQEALAAEEGRGPVKKVRDSVKYVKTNDACGEKFEEVKRLFPASAPYKDLVIDNKGRWDTSYKMLLAGLEHRQVFSCLETCYPGYKISISNEEWRKIESLCLSLKVLFEASDVLTRPKHSTANNFFDVMTKLQLELSHLAMGGEDLGNVVSSLRERFDLYWRGCFLVVAVAAVLDPRCKMQHVKETFTESYGEDAEQWIKTVSDAVHDLYTNYSDTNLLDSYVVDHGFDETEVVQEPHFQQDMPQDADKDEISPQSEQTTESHQQETQPKVEKPQNVSEEYQDHTSFMDDVLLEEGSTLVTVGDSFSDFDIEISEMKPELDQYLDDNLVLKSEDFDVLSWWRLNSNNYPTLSKMAADFLSIPFSTVSSESVFDTEVKQMDSYRTSLPRGTLEALLCTKDWLKNQTL</sequence>
<dbReference type="InterPro" id="IPR012337">
    <property type="entry name" value="RNaseH-like_sf"/>
</dbReference>
<dbReference type="SUPFAM" id="SSF57667">
    <property type="entry name" value="beta-beta-alpha zinc fingers"/>
    <property type="match status" value="1"/>
</dbReference>
<comment type="subunit">
    <text evidence="2">Homodimer.</text>
</comment>
<evidence type="ECO:0000259" key="12">
    <source>
        <dbReference type="PROSITE" id="PS50808"/>
    </source>
</evidence>
<keyword evidence="6" id="KW-0805">Transcription regulation</keyword>
<feature type="compositionally biased region" description="Low complexity" evidence="11">
    <location>
        <begin position="611"/>
        <end position="626"/>
    </location>
</feature>
<dbReference type="PANTHER" id="PTHR46481:SF10">
    <property type="entry name" value="ZINC FINGER BED DOMAIN-CONTAINING PROTEIN 39"/>
    <property type="match status" value="1"/>
</dbReference>
<reference evidence="13" key="1">
    <citation type="submission" date="2019-12" db="EMBL/GenBank/DDBJ databases">
        <title>Genome sequencing and annotation of Brassica cretica.</title>
        <authorList>
            <person name="Studholme D.J."/>
            <person name="Sarris P.F."/>
        </authorList>
    </citation>
    <scope>NUCLEOTIDE SEQUENCE</scope>
    <source>
        <strain evidence="14">PFS-001/15</strain>
        <strain evidence="13">PFS-102/07</strain>
        <tissue evidence="13">Leaf</tissue>
    </source>
</reference>
<dbReference type="PANTHER" id="PTHR46481">
    <property type="entry name" value="ZINC FINGER BED DOMAIN-CONTAINING PROTEIN 4"/>
    <property type="match status" value="1"/>
</dbReference>
<accession>A0A8S9K7R4</accession>
<dbReference type="GO" id="GO:0008270">
    <property type="term" value="F:zinc ion binding"/>
    <property type="evidence" value="ECO:0007669"/>
    <property type="project" value="UniProtKB-KW"/>
</dbReference>
<dbReference type="SUPFAM" id="SSF53098">
    <property type="entry name" value="Ribonuclease H-like"/>
    <property type="match status" value="1"/>
</dbReference>
<dbReference type="SMART" id="SM00614">
    <property type="entry name" value="ZnF_BED"/>
    <property type="match status" value="1"/>
</dbReference>
<evidence type="ECO:0000256" key="2">
    <source>
        <dbReference type="ARBA" id="ARBA00011738"/>
    </source>
</evidence>
<dbReference type="InterPro" id="IPR025525">
    <property type="entry name" value="hAT-like_transposase_RNase-H"/>
</dbReference>
<feature type="compositionally biased region" description="Basic and acidic residues" evidence="11">
    <location>
        <begin position="1"/>
        <end position="12"/>
    </location>
</feature>
<organism evidence="13">
    <name type="scientific">Brassica cretica</name>
    <name type="common">Mustard</name>
    <dbReference type="NCBI Taxonomy" id="69181"/>
    <lineage>
        <taxon>Eukaryota</taxon>
        <taxon>Viridiplantae</taxon>
        <taxon>Streptophyta</taxon>
        <taxon>Embryophyta</taxon>
        <taxon>Tracheophyta</taxon>
        <taxon>Spermatophyta</taxon>
        <taxon>Magnoliopsida</taxon>
        <taxon>eudicotyledons</taxon>
        <taxon>Gunneridae</taxon>
        <taxon>Pentapetalae</taxon>
        <taxon>rosids</taxon>
        <taxon>malvids</taxon>
        <taxon>Brassicales</taxon>
        <taxon>Brassicaceae</taxon>
        <taxon>Brassiceae</taxon>
        <taxon>Brassica</taxon>
    </lineage>
</organism>
<dbReference type="InterPro" id="IPR036236">
    <property type="entry name" value="Znf_C2H2_sf"/>
</dbReference>
<comment type="subcellular location">
    <subcellularLocation>
        <location evidence="1">Nucleus</location>
    </subcellularLocation>
</comment>
<dbReference type="PROSITE" id="PS50808">
    <property type="entry name" value="ZF_BED"/>
    <property type="match status" value="1"/>
</dbReference>
<feature type="compositionally biased region" description="Pro residues" evidence="11">
    <location>
        <begin position="27"/>
        <end position="36"/>
    </location>
</feature>
<dbReference type="GO" id="GO:0009791">
    <property type="term" value="P:post-embryonic development"/>
    <property type="evidence" value="ECO:0007669"/>
    <property type="project" value="UniProtKB-ARBA"/>
</dbReference>
<evidence type="ECO:0000256" key="11">
    <source>
        <dbReference type="SAM" id="MobiDB-lite"/>
    </source>
</evidence>
<dbReference type="EMBL" id="QGKY02000190">
    <property type="protein sequence ID" value="KAF2590634.1"/>
    <property type="molecule type" value="Genomic_DNA"/>
</dbReference>
<keyword evidence="7" id="KW-0238">DNA-binding</keyword>
<dbReference type="GO" id="GO:0046983">
    <property type="term" value="F:protein dimerization activity"/>
    <property type="evidence" value="ECO:0007669"/>
    <property type="project" value="InterPro"/>
</dbReference>
<keyword evidence="3" id="KW-0479">Metal-binding</keyword>
<evidence type="ECO:0000256" key="6">
    <source>
        <dbReference type="ARBA" id="ARBA00023015"/>
    </source>
</evidence>
<evidence type="ECO:0000256" key="3">
    <source>
        <dbReference type="ARBA" id="ARBA00022723"/>
    </source>
</evidence>
<dbReference type="InterPro" id="IPR008906">
    <property type="entry name" value="HATC_C_dom"/>
</dbReference>
<evidence type="ECO:0000256" key="7">
    <source>
        <dbReference type="ARBA" id="ARBA00023125"/>
    </source>
</evidence>
<dbReference type="Pfam" id="PF05699">
    <property type="entry name" value="Dimer_Tnp_hAT"/>
    <property type="match status" value="1"/>
</dbReference>
<dbReference type="AlphaFoldDB" id="A0A8S9K7R4"/>
<proteinExistence type="predicted"/>
<dbReference type="Pfam" id="PF02892">
    <property type="entry name" value="zf-BED"/>
    <property type="match status" value="1"/>
</dbReference>
<gene>
    <name evidence="14" type="ORF">F2Q68_00040793</name>
    <name evidence="13" type="ORF">F2Q70_00040103</name>
</gene>
<dbReference type="InterPro" id="IPR003656">
    <property type="entry name" value="Znf_BED"/>
</dbReference>
<keyword evidence="4 10" id="KW-0863">Zinc-finger</keyword>
<feature type="domain" description="BED-type" evidence="12">
    <location>
        <begin position="86"/>
        <end position="146"/>
    </location>
</feature>
<evidence type="ECO:0000256" key="4">
    <source>
        <dbReference type="ARBA" id="ARBA00022771"/>
    </source>
</evidence>
<comment type="caution">
    <text evidence="13">The sequence shown here is derived from an EMBL/GenBank/DDBJ whole genome shotgun (WGS) entry which is preliminary data.</text>
</comment>
<feature type="region of interest" description="Disordered" evidence="11">
    <location>
        <begin position="1"/>
        <end position="38"/>
    </location>
</feature>
<evidence type="ECO:0000313" key="13">
    <source>
        <dbReference type="EMBL" id="KAF2590634.1"/>
    </source>
</evidence>
<feature type="region of interest" description="Disordered" evidence="11">
    <location>
        <begin position="600"/>
        <end position="638"/>
    </location>
</feature>
<evidence type="ECO:0000256" key="5">
    <source>
        <dbReference type="ARBA" id="ARBA00022833"/>
    </source>
</evidence>
<dbReference type="GO" id="GO:0003677">
    <property type="term" value="F:DNA binding"/>
    <property type="evidence" value="ECO:0007669"/>
    <property type="project" value="UniProtKB-KW"/>
</dbReference>
<name>A0A8S9K7R4_BRACR</name>
<dbReference type="GO" id="GO:0005634">
    <property type="term" value="C:nucleus"/>
    <property type="evidence" value="ECO:0007669"/>
    <property type="project" value="UniProtKB-SubCell"/>
</dbReference>
<keyword evidence="5" id="KW-0862">Zinc</keyword>
<dbReference type="Pfam" id="PF14372">
    <property type="entry name" value="hAT-like_RNase-H"/>
    <property type="match status" value="1"/>
</dbReference>
<keyword evidence="9" id="KW-0539">Nucleus</keyword>